<keyword evidence="6" id="KW-0460">Magnesium</keyword>
<comment type="pathway">
    <text evidence="2 6">Cofactor biosynthesis; molybdopterin biosynthesis.</text>
</comment>
<feature type="domain" description="MoaB/Mog" evidence="7">
    <location>
        <begin position="171"/>
        <end position="309"/>
    </location>
</feature>
<dbReference type="GO" id="GO:0006777">
    <property type="term" value="P:Mo-molybdopterin cofactor biosynthetic process"/>
    <property type="evidence" value="ECO:0007669"/>
    <property type="project" value="UniProtKB-UniRule"/>
</dbReference>
<comment type="cofactor">
    <cofactor evidence="6">
        <name>Mg(2+)</name>
        <dbReference type="ChEBI" id="CHEBI:18420"/>
    </cofactor>
</comment>
<dbReference type="Gene3D" id="2.170.190.11">
    <property type="entry name" value="Molybdopterin biosynthesis moea protein, domain 3"/>
    <property type="match status" value="1"/>
</dbReference>
<dbReference type="Pfam" id="PF03453">
    <property type="entry name" value="MoeA_N"/>
    <property type="match status" value="1"/>
</dbReference>
<dbReference type="GO" id="GO:0005829">
    <property type="term" value="C:cytosol"/>
    <property type="evidence" value="ECO:0007669"/>
    <property type="project" value="TreeGrafter"/>
</dbReference>
<accession>A0A1I6QGN8</accession>
<dbReference type="SUPFAM" id="SSF53218">
    <property type="entry name" value="Molybdenum cofactor biosynthesis proteins"/>
    <property type="match status" value="1"/>
</dbReference>
<comment type="similarity">
    <text evidence="3 6">Belongs to the MoeA family.</text>
</comment>
<dbReference type="OrthoDB" id="9804758at2"/>
<dbReference type="InterPro" id="IPR005111">
    <property type="entry name" value="MoeA_C_domain_IV"/>
</dbReference>
<dbReference type="InterPro" id="IPR001453">
    <property type="entry name" value="MoaB/Mog_dom"/>
</dbReference>
<dbReference type="InterPro" id="IPR036425">
    <property type="entry name" value="MoaB/Mog-like_dom_sf"/>
</dbReference>
<comment type="catalytic activity">
    <reaction evidence="5">
        <text>adenylyl-molybdopterin + molybdate = Mo-molybdopterin + AMP + H(+)</text>
        <dbReference type="Rhea" id="RHEA:35047"/>
        <dbReference type="ChEBI" id="CHEBI:15378"/>
        <dbReference type="ChEBI" id="CHEBI:36264"/>
        <dbReference type="ChEBI" id="CHEBI:62727"/>
        <dbReference type="ChEBI" id="CHEBI:71302"/>
        <dbReference type="ChEBI" id="CHEBI:456215"/>
        <dbReference type="EC" id="2.10.1.1"/>
    </reaction>
</comment>
<dbReference type="PROSITE" id="PS01079">
    <property type="entry name" value="MOCF_BIOSYNTHESIS_2"/>
    <property type="match status" value="1"/>
</dbReference>
<keyword evidence="4 6" id="KW-0501">Molybdenum cofactor biosynthesis</keyword>
<dbReference type="InterPro" id="IPR036688">
    <property type="entry name" value="MoeA_C_domain_IV_sf"/>
</dbReference>
<dbReference type="EC" id="2.10.1.1" evidence="6"/>
<protein>
    <recommendedName>
        <fullName evidence="6">Molybdopterin molybdenumtransferase</fullName>
        <ecNumber evidence="6">2.10.1.1</ecNumber>
    </recommendedName>
</protein>
<reference evidence="8 9" key="1">
    <citation type="submission" date="2016-10" db="EMBL/GenBank/DDBJ databases">
        <authorList>
            <person name="de Groot N.N."/>
        </authorList>
    </citation>
    <scope>NUCLEOTIDE SEQUENCE [LARGE SCALE GENOMIC DNA]</scope>
    <source>
        <strain evidence="8 9">CGMCC 1.6114</strain>
    </source>
</reference>
<evidence type="ECO:0000256" key="2">
    <source>
        <dbReference type="ARBA" id="ARBA00005046"/>
    </source>
</evidence>
<dbReference type="Pfam" id="PF03454">
    <property type="entry name" value="MoeA_C"/>
    <property type="match status" value="1"/>
</dbReference>
<dbReference type="SUPFAM" id="SSF63882">
    <property type="entry name" value="MoeA N-terminal region -like"/>
    <property type="match status" value="1"/>
</dbReference>
<dbReference type="InterPro" id="IPR038987">
    <property type="entry name" value="MoeA-like"/>
</dbReference>
<evidence type="ECO:0000256" key="5">
    <source>
        <dbReference type="ARBA" id="ARBA00047317"/>
    </source>
</evidence>
<organism evidence="8 9">
    <name type="scientific">Zhouia amylolytica</name>
    <dbReference type="NCBI Taxonomy" id="376730"/>
    <lineage>
        <taxon>Bacteria</taxon>
        <taxon>Pseudomonadati</taxon>
        <taxon>Bacteroidota</taxon>
        <taxon>Flavobacteriia</taxon>
        <taxon>Flavobacteriales</taxon>
        <taxon>Flavobacteriaceae</taxon>
        <taxon>Zhouia</taxon>
    </lineage>
</organism>
<dbReference type="PANTHER" id="PTHR10192">
    <property type="entry name" value="MOLYBDOPTERIN BIOSYNTHESIS PROTEIN"/>
    <property type="match status" value="1"/>
</dbReference>
<dbReference type="Gene3D" id="3.90.105.10">
    <property type="entry name" value="Molybdopterin biosynthesis moea protein, domain 2"/>
    <property type="match status" value="1"/>
</dbReference>
<proteinExistence type="inferred from homology"/>
<dbReference type="GO" id="GO:0061599">
    <property type="term" value="F:molybdopterin molybdotransferase activity"/>
    <property type="evidence" value="ECO:0007669"/>
    <property type="project" value="UniProtKB-UniRule"/>
</dbReference>
<comment type="function">
    <text evidence="1 6">Catalyzes the insertion of molybdate into adenylated molybdopterin with the concomitant release of AMP.</text>
</comment>
<dbReference type="InterPro" id="IPR036135">
    <property type="entry name" value="MoeA_linker/N_sf"/>
</dbReference>
<dbReference type="CDD" id="cd00887">
    <property type="entry name" value="MoeA"/>
    <property type="match status" value="1"/>
</dbReference>
<evidence type="ECO:0000313" key="8">
    <source>
        <dbReference type="EMBL" id="SFS51495.1"/>
    </source>
</evidence>
<dbReference type="GO" id="GO:0046872">
    <property type="term" value="F:metal ion binding"/>
    <property type="evidence" value="ECO:0007669"/>
    <property type="project" value="UniProtKB-UniRule"/>
</dbReference>
<dbReference type="NCBIfam" id="TIGR00177">
    <property type="entry name" value="molyb_syn"/>
    <property type="match status" value="1"/>
</dbReference>
<dbReference type="AlphaFoldDB" id="A0A1I6QGN8"/>
<evidence type="ECO:0000256" key="1">
    <source>
        <dbReference type="ARBA" id="ARBA00002901"/>
    </source>
</evidence>
<keyword evidence="6" id="KW-0479">Metal-binding</keyword>
<sequence>MISISEAYQRVAENSEALPSVWKSVKEAVSYYLAEDVIAPIHMPPFPQSAMDGYALNIHDSKNYKVVGEIKAGDEKSFQLQPGEAVRIFTGAAVPDTANAVIMQEKVSENKDDIILLNSVSIMENIRPAGEQIQKGATALTKGTLLTSAAIGFLCSLGITKVQVHKKPGIAIVSTGDELIEPGQPLSYGKIYESNTAMLHSALNLLHFNDVEIYKVKDDYIKTLKLLESLINNYDLIIITGGISVGDYDFVGKTLKELEVKELFYKVKQKPGKPLYFGKKDQSNIFALPGNPAAALSCFYIYVRTCLELQSGNKNYHLEKTVAPSVSEFIKKGDRPQFLKSILNEKTVTILEGQSSAMLQTFAVANALVYVPEEVNEINLGDTVEVILLPV</sequence>
<dbReference type="FunFam" id="2.170.190.11:FF:000001">
    <property type="entry name" value="Molybdopterin molybdenumtransferase"/>
    <property type="match status" value="1"/>
</dbReference>
<evidence type="ECO:0000256" key="6">
    <source>
        <dbReference type="RuleBase" id="RU365090"/>
    </source>
</evidence>
<dbReference type="PANTHER" id="PTHR10192:SF5">
    <property type="entry name" value="GEPHYRIN"/>
    <property type="match status" value="1"/>
</dbReference>
<dbReference type="Gene3D" id="3.40.980.10">
    <property type="entry name" value="MoaB/Mog-like domain"/>
    <property type="match status" value="1"/>
</dbReference>
<keyword evidence="6 8" id="KW-0808">Transferase</keyword>
<dbReference type="Gene3D" id="2.40.340.10">
    <property type="entry name" value="MoeA, C-terminal, domain IV"/>
    <property type="match status" value="1"/>
</dbReference>
<gene>
    <name evidence="8" type="ORF">SAMN04487906_0643</name>
</gene>
<dbReference type="SUPFAM" id="SSF63867">
    <property type="entry name" value="MoeA C-terminal domain-like"/>
    <property type="match status" value="1"/>
</dbReference>
<dbReference type="Pfam" id="PF00994">
    <property type="entry name" value="MoCF_biosynth"/>
    <property type="match status" value="1"/>
</dbReference>
<evidence type="ECO:0000256" key="4">
    <source>
        <dbReference type="ARBA" id="ARBA00023150"/>
    </source>
</evidence>
<dbReference type="EMBL" id="FPAG01000002">
    <property type="protein sequence ID" value="SFS51495.1"/>
    <property type="molecule type" value="Genomic_DNA"/>
</dbReference>
<dbReference type="NCBIfam" id="NF045515">
    <property type="entry name" value="Glp_gephyrin"/>
    <property type="match status" value="1"/>
</dbReference>
<keyword evidence="6" id="KW-0500">Molybdenum</keyword>
<dbReference type="InterPro" id="IPR008284">
    <property type="entry name" value="MoCF_biosynth_CS"/>
</dbReference>
<name>A0A1I6QGN8_9FLAO</name>
<dbReference type="InterPro" id="IPR005110">
    <property type="entry name" value="MoeA_linker/N"/>
</dbReference>
<dbReference type="SMART" id="SM00852">
    <property type="entry name" value="MoCF_biosynth"/>
    <property type="match status" value="1"/>
</dbReference>
<evidence type="ECO:0000256" key="3">
    <source>
        <dbReference type="ARBA" id="ARBA00010763"/>
    </source>
</evidence>
<evidence type="ECO:0000259" key="7">
    <source>
        <dbReference type="SMART" id="SM00852"/>
    </source>
</evidence>
<dbReference type="UniPathway" id="UPA00344"/>
<dbReference type="Proteomes" id="UP000183209">
    <property type="component" value="Unassembled WGS sequence"/>
</dbReference>
<evidence type="ECO:0000313" key="9">
    <source>
        <dbReference type="Proteomes" id="UP000183209"/>
    </source>
</evidence>
<dbReference type="RefSeq" id="WP_074976866.1">
    <property type="nucleotide sequence ID" value="NZ_FPAG01000002.1"/>
</dbReference>